<evidence type="ECO:0000256" key="1">
    <source>
        <dbReference type="ARBA" id="ARBA00001164"/>
    </source>
</evidence>
<dbReference type="NCBIfam" id="NF002295">
    <property type="entry name" value="PRK01222.1-1"/>
    <property type="match status" value="1"/>
</dbReference>
<sequence length="209" mass="21818">MAVRVKICGIRDRIGLDAACAAGADWIGFVFFGRSPRHVTPDVAGELARGMMSAGPQRIGLFVRPTDDEIRTVLDHVPLDGLQIYDDGPRAAAIRARFGLPVWQAAGIAAAADLPRNCAVEGLVIESRAPAGSDRPGGNAHAFDWTLTKGWQAPVPWLLAGGLTPDNVQRAIDQSGARAVDVSSGVESAPGVKSAALIHAFVQAARGAP</sequence>
<dbReference type="UniPathway" id="UPA00035">
    <property type="reaction ID" value="UER00042"/>
</dbReference>
<dbReference type="Pfam" id="PF00697">
    <property type="entry name" value="PRAI"/>
    <property type="match status" value="1"/>
</dbReference>
<evidence type="ECO:0000313" key="12">
    <source>
        <dbReference type="Proteomes" id="UP000264120"/>
    </source>
</evidence>
<comment type="catalytic activity">
    <reaction evidence="1 9">
        <text>N-(5-phospho-beta-D-ribosyl)anthranilate = 1-(2-carboxyphenylamino)-1-deoxy-D-ribulose 5-phosphate</text>
        <dbReference type="Rhea" id="RHEA:21540"/>
        <dbReference type="ChEBI" id="CHEBI:18277"/>
        <dbReference type="ChEBI" id="CHEBI:58613"/>
        <dbReference type="EC" id="5.3.1.24"/>
    </reaction>
</comment>
<keyword evidence="12" id="KW-1185">Reference proteome</keyword>
<evidence type="ECO:0000256" key="5">
    <source>
        <dbReference type="ARBA" id="ARBA00022605"/>
    </source>
</evidence>
<dbReference type="AlphaFoldDB" id="A0A347WAD7"/>
<gene>
    <name evidence="9 11" type="primary">trpF</name>
    <name evidence="11" type="ORF">CD178_01033</name>
</gene>
<proteinExistence type="inferred from homology"/>
<name>A0A347WAD7_9PROT</name>
<dbReference type="InterPro" id="IPR001240">
    <property type="entry name" value="PRAI_dom"/>
</dbReference>
<reference evidence="11 12" key="1">
    <citation type="submission" date="2017-08" db="EMBL/GenBank/DDBJ databases">
        <title>Complete genome sequence of Gluconacetobacter saccharivorans CV1 isolated from Fermented Vinegar.</title>
        <authorList>
            <person name="Kim S.-Y."/>
        </authorList>
    </citation>
    <scope>NUCLEOTIDE SEQUENCE [LARGE SCALE GENOMIC DNA]</scope>
    <source>
        <strain evidence="11 12">CV1</strain>
    </source>
</reference>
<protein>
    <recommendedName>
        <fullName evidence="4 9">N-(5'-phosphoribosyl)anthranilate isomerase</fullName>
        <shortName evidence="9">PRAI</shortName>
        <ecNumber evidence="3 9">5.3.1.24</ecNumber>
    </recommendedName>
</protein>
<dbReference type="OrthoDB" id="9796196at2"/>
<evidence type="ECO:0000256" key="7">
    <source>
        <dbReference type="ARBA" id="ARBA00023141"/>
    </source>
</evidence>
<dbReference type="GO" id="GO:0000162">
    <property type="term" value="P:L-tryptophan biosynthetic process"/>
    <property type="evidence" value="ECO:0007669"/>
    <property type="project" value="UniProtKB-UniRule"/>
</dbReference>
<dbReference type="InterPro" id="IPR013785">
    <property type="entry name" value="Aldolase_TIM"/>
</dbReference>
<evidence type="ECO:0000256" key="9">
    <source>
        <dbReference type="HAMAP-Rule" id="MF_00135"/>
    </source>
</evidence>
<evidence type="ECO:0000259" key="10">
    <source>
        <dbReference type="Pfam" id="PF00697"/>
    </source>
</evidence>
<evidence type="ECO:0000256" key="2">
    <source>
        <dbReference type="ARBA" id="ARBA00004664"/>
    </source>
</evidence>
<evidence type="ECO:0000313" key="11">
    <source>
        <dbReference type="EMBL" id="AXY21830.1"/>
    </source>
</evidence>
<evidence type="ECO:0000256" key="4">
    <source>
        <dbReference type="ARBA" id="ARBA00022272"/>
    </source>
</evidence>
<dbReference type="PANTHER" id="PTHR42894">
    <property type="entry name" value="N-(5'-PHOSPHORIBOSYL)ANTHRANILATE ISOMERASE"/>
    <property type="match status" value="1"/>
</dbReference>
<dbReference type="EMBL" id="CP023036">
    <property type="protein sequence ID" value="AXY21830.1"/>
    <property type="molecule type" value="Genomic_DNA"/>
</dbReference>
<evidence type="ECO:0000256" key="3">
    <source>
        <dbReference type="ARBA" id="ARBA00012572"/>
    </source>
</evidence>
<keyword evidence="7 9" id="KW-0057">Aromatic amino acid biosynthesis</keyword>
<feature type="domain" description="N-(5'phosphoribosyl) anthranilate isomerase (PRAI)" evidence="10">
    <location>
        <begin position="5"/>
        <end position="204"/>
    </location>
</feature>
<comment type="pathway">
    <text evidence="2 9">Amino-acid biosynthesis; L-tryptophan biosynthesis; L-tryptophan from chorismate: step 3/5.</text>
</comment>
<evidence type="ECO:0000256" key="6">
    <source>
        <dbReference type="ARBA" id="ARBA00022822"/>
    </source>
</evidence>
<dbReference type="EC" id="5.3.1.24" evidence="3 9"/>
<dbReference type="Gene3D" id="3.20.20.70">
    <property type="entry name" value="Aldolase class I"/>
    <property type="match status" value="1"/>
</dbReference>
<accession>A0A347WAD7</accession>
<keyword evidence="6 9" id="KW-0822">Tryptophan biosynthesis</keyword>
<dbReference type="InterPro" id="IPR044643">
    <property type="entry name" value="TrpF_fam"/>
</dbReference>
<organism evidence="11 12">
    <name type="scientific">Komagataeibacter saccharivorans</name>
    <dbReference type="NCBI Taxonomy" id="265959"/>
    <lineage>
        <taxon>Bacteria</taxon>
        <taxon>Pseudomonadati</taxon>
        <taxon>Pseudomonadota</taxon>
        <taxon>Alphaproteobacteria</taxon>
        <taxon>Acetobacterales</taxon>
        <taxon>Acetobacteraceae</taxon>
        <taxon>Komagataeibacter</taxon>
    </lineage>
</organism>
<dbReference type="HAMAP" id="MF_00135">
    <property type="entry name" value="PRAI"/>
    <property type="match status" value="1"/>
</dbReference>
<dbReference type="Proteomes" id="UP000264120">
    <property type="component" value="Chromosome"/>
</dbReference>
<dbReference type="RefSeq" id="WP_118962631.1">
    <property type="nucleotide sequence ID" value="NZ_CP023036.1"/>
</dbReference>
<evidence type="ECO:0000256" key="8">
    <source>
        <dbReference type="ARBA" id="ARBA00023235"/>
    </source>
</evidence>
<dbReference type="SUPFAM" id="SSF51366">
    <property type="entry name" value="Ribulose-phoshate binding barrel"/>
    <property type="match status" value="1"/>
</dbReference>
<keyword evidence="8 9" id="KW-0413">Isomerase</keyword>
<dbReference type="GO" id="GO:0004640">
    <property type="term" value="F:phosphoribosylanthranilate isomerase activity"/>
    <property type="evidence" value="ECO:0007669"/>
    <property type="project" value="UniProtKB-UniRule"/>
</dbReference>
<keyword evidence="5 9" id="KW-0028">Amino-acid biosynthesis</keyword>
<dbReference type="PANTHER" id="PTHR42894:SF1">
    <property type="entry name" value="N-(5'-PHOSPHORIBOSYL)ANTHRANILATE ISOMERASE"/>
    <property type="match status" value="1"/>
</dbReference>
<dbReference type="KEGG" id="ksc:CD178_01033"/>
<dbReference type="CDD" id="cd00405">
    <property type="entry name" value="PRAI"/>
    <property type="match status" value="1"/>
</dbReference>
<comment type="similarity">
    <text evidence="9">Belongs to the TrpF family.</text>
</comment>
<dbReference type="InterPro" id="IPR011060">
    <property type="entry name" value="RibuloseP-bd_barrel"/>
</dbReference>